<keyword evidence="11" id="KW-1185">Reference proteome</keyword>
<comment type="caution">
    <text evidence="10">The sequence shown here is derived from an EMBL/GenBank/DDBJ whole genome shotgun (WGS) entry which is preliminary data.</text>
</comment>
<feature type="transmembrane region" description="Helical" evidence="8">
    <location>
        <begin position="108"/>
        <end position="132"/>
    </location>
</feature>
<evidence type="ECO:0000256" key="1">
    <source>
        <dbReference type="ARBA" id="ARBA00004651"/>
    </source>
</evidence>
<protein>
    <submittedName>
        <fullName evidence="10">ABC transporter permease</fullName>
    </submittedName>
</protein>
<proteinExistence type="inferred from homology"/>
<sequence>MNSAWNNSASGSRASFLAVITAPAAWITLFFVIPLSVIWAYSFGRTLGLTEVAVTGTLSNYVRVFDPVYLLIFAKSLVFAGLTTAVCLVIGFPYALAMTFASDRGKILLLLGIMLPFWTNLLVRTYALMAVMRTEGYINDAFGLVGLGPFEMLHTNFAVIVGLVYVHLPFIILPLYSTLDRMDRSLIEASLDLGAGHIATIFKVIIPIAKPGILSAIMLTFIPALGSYLTPDLLGGPDSQMIASVIERQFKRANDWPFGAALSFMLMYLTLLAMGLRAIQDRRAARTRSQGDA</sequence>
<feature type="domain" description="ABC transmembrane type-1" evidence="9">
    <location>
        <begin position="73"/>
        <end position="277"/>
    </location>
</feature>
<feature type="transmembrane region" description="Helical" evidence="8">
    <location>
        <begin position="68"/>
        <end position="96"/>
    </location>
</feature>
<dbReference type="EMBL" id="JBHRYE010000001">
    <property type="protein sequence ID" value="MFC3669886.1"/>
    <property type="molecule type" value="Genomic_DNA"/>
</dbReference>
<evidence type="ECO:0000256" key="6">
    <source>
        <dbReference type="ARBA" id="ARBA00022989"/>
    </source>
</evidence>
<dbReference type="CDD" id="cd06261">
    <property type="entry name" value="TM_PBP2"/>
    <property type="match status" value="1"/>
</dbReference>
<evidence type="ECO:0000256" key="4">
    <source>
        <dbReference type="ARBA" id="ARBA00022475"/>
    </source>
</evidence>
<evidence type="ECO:0000256" key="5">
    <source>
        <dbReference type="ARBA" id="ARBA00022692"/>
    </source>
</evidence>
<feature type="transmembrane region" description="Helical" evidence="8">
    <location>
        <begin position="258"/>
        <end position="279"/>
    </location>
</feature>
<keyword evidence="4" id="KW-1003">Cell membrane</keyword>
<evidence type="ECO:0000256" key="7">
    <source>
        <dbReference type="ARBA" id="ARBA00023136"/>
    </source>
</evidence>
<dbReference type="Gene3D" id="1.10.3720.10">
    <property type="entry name" value="MetI-like"/>
    <property type="match status" value="1"/>
</dbReference>
<keyword evidence="7 8" id="KW-0472">Membrane</keyword>
<comment type="subcellular location">
    <subcellularLocation>
        <location evidence="1 8">Cell membrane</location>
        <topology evidence="1 8">Multi-pass membrane protein</topology>
    </subcellularLocation>
</comment>
<accession>A0ABV7UZG2</accession>
<feature type="transmembrane region" description="Helical" evidence="8">
    <location>
        <begin position="16"/>
        <end position="41"/>
    </location>
</feature>
<evidence type="ECO:0000313" key="10">
    <source>
        <dbReference type="EMBL" id="MFC3669886.1"/>
    </source>
</evidence>
<keyword evidence="5 8" id="KW-0812">Transmembrane</keyword>
<dbReference type="PANTHER" id="PTHR42929">
    <property type="entry name" value="INNER MEMBRANE ABC TRANSPORTER PERMEASE PROTEIN YDCU-RELATED-RELATED"/>
    <property type="match status" value="1"/>
</dbReference>
<evidence type="ECO:0000259" key="9">
    <source>
        <dbReference type="PROSITE" id="PS50928"/>
    </source>
</evidence>
<gene>
    <name evidence="10" type="ORF">ACFOOT_00465</name>
</gene>
<dbReference type="PANTHER" id="PTHR42929:SF1">
    <property type="entry name" value="INNER MEMBRANE ABC TRANSPORTER PERMEASE PROTEIN YDCU-RELATED"/>
    <property type="match status" value="1"/>
</dbReference>
<name>A0ABV7UZG2_9SPHN</name>
<dbReference type="Proteomes" id="UP001595683">
    <property type="component" value="Unassembled WGS sequence"/>
</dbReference>
<evidence type="ECO:0000256" key="3">
    <source>
        <dbReference type="ARBA" id="ARBA00022448"/>
    </source>
</evidence>
<dbReference type="Pfam" id="PF00528">
    <property type="entry name" value="BPD_transp_1"/>
    <property type="match status" value="1"/>
</dbReference>
<feature type="transmembrane region" description="Helical" evidence="8">
    <location>
        <begin position="152"/>
        <end position="176"/>
    </location>
</feature>
<reference evidence="11" key="1">
    <citation type="journal article" date="2019" name="Int. J. Syst. Evol. Microbiol.">
        <title>The Global Catalogue of Microorganisms (GCM) 10K type strain sequencing project: providing services to taxonomists for standard genome sequencing and annotation.</title>
        <authorList>
            <consortium name="The Broad Institute Genomics Platform"/>
            <consortium name="The Broad Institute Genome Sequencing Center for Infectious Disease"/>
            <person name="Wu L."/>
            <person name="Ma J."/>
        </authorList>
    </citation>
    <scope>NUCLEOTIDE SEQUENCE [LARGE SCALE GENOMIC DNA]</scope>
    <source>
        <strain evidence="11">KCTC 42224</strain>
    </source>
</reference>
<organism evidence="10 11">
    <name type="scientific">Novosphingobium pokkalii</name>
    <dbReference type="NCBI Taxonomy" id="1770194"/>
    <lineage>
        <taxon>Bacteria</taxon>
        <taxon>Pseudomonadati</taxon>
        <taxon>Pseudomonadota</taxon>
        <taxon>Alphaproteobacteria</taxon>
        <taxon>Sphingomonadales</taxon>
        <taxon>Sphingomonadaceae</taxon>
        <taxon>Novosphingobium</taxon>
    </lineage>
</organism>
<dbReference type="InterPro" id="IPR000515">
    <property type="entry name" value="MetI-like"/>
</dbReference>
<dbReference type="InterPro" id="IPR035906">
    <property type="entry name" value="MetI-like_sf"/>
</dbReference>
<dbReference type="RefSeq" id="WP_191324774.1">
    <property type="nucleotide sequence ID" value="NZ_BMZP01000011.1"/>
</dbReference>
<dbReference type="PROSITE" id="PS50928">
    <property type="entry name" value="ABC_TM1"/>
    <property type="match status" value="1"/>
</dbReference>
<evidence type="ECO:0000313" key="11">
    <source>
        <dbReference type="Proteomes" id="UP001595683"/>
    </source>
</evidence>
<evidence type="ECO:0000256" key="2">
    <source>
        <dbReference type="ARBA" id="ARBA00007069"/>
    </source>
</evidence>
<dbReference type="SUPFAM" id="SSF161098">
    <property type="entry name" value="MetI-like"/>
    <property type="match status" value="1"/>
</dbReference>
<comment type="similarity">
    <text evidence="2">Belongs to the binding-protein-dependent transport system permease family. CysTW subfamily.</text>
</comment>
<evidence type="ECO:0000256" key="8">
    <source>
        <dbReference type="RuleBase" id="RU363032"/>
    </source>
</evidence>
<keyword evidence="3 8" id="KW-0813">Transport</keyword>
<keyword evidence="6 8" id="KW-1133">Transmembrane helix</keyword>